<evidence type="ECO:0008006" key="4">
    <source>
        <dbReference type="Google" id="ProtNLM"/>
    </source>
</evidence>
<dbReference type="Proteomes" id="UP000761423">
    <property type="component" value="Unassembled WGS sequence"/>
</dbReference>
<evidence type="ECO:0000256" key="1">
    <source>
        <dbReference type="SAM" id="Phobius"/>
    </source>
</evidence>
<keyword evidence="1" id="KW-0812">Transmembrane</keyword>
<feature type="transmembrane region" description="Helical" evidence="1">
    <location>
        <begin position="159"/>
        <end position="179"/>
    </location>
</feature>
<evidence type="ECO:0000313" key="2">
    <source>
        <dbReference type="EMBL" id="NHM04370.1"/>
    </source>
</evidence>
<dbReference type="RefSeq" id="WP_166236417.1">
    <property type="nucleotide sequence ID" value="NZ_JAAJBV010000004.1"/>
</dbReference>
<protein>
    <recommendedName>
        <fullName evidence="4">Prenyltransferase</fullName>
    </recommendedName>
</protein>
<sequence length="279" mass="32508">MMLFKKIIDFYIDSSIHVALAAYAFIRITILLLNISYEESVAYFGFYGTITAYNCIKYFRFFIQNETQKTIKMKLIFVVSLISFFASIFYFLQLEISSKLLSFLAFGVVLVYGFSFFGKLKSARNWIGFKVFLVVLSWTIITFLLPIVNAKLEFTQELFLYGLQRFVLIYALMCVFEIVDLQFDAISLQTIPQRIGVKQTKLVGFAFLTVFLILEFFVTNQFTRIDVFFVGLIAVFIYFSNRNRSKYYSNFWVESIPIFWGIALLLFVSNLIFPFPSGS</sequence>
<accession>A0ABX0IDW3</accession>
<feature type="transmembrane region" description="Helical" evidence="1">
    <location>
        <begin position="41"/>
        <end position="63"/>
    </location>
</feature>
<feature type="transmembrane region" description="Helical" evidence="1">
    <location>
        <begin position="129"/>
        <end position="147"/>
    </location>
</feature>
<keyword evidence="3" id="KW-1185">Reference proteome</keyword>
<feature type="transmembrane region" description="Helical" evidence="1">
    <location>
        <begin position="200"/>
        <end position="217"/>
    </location>
</feature>
<gene>
    <name evidence="2" type="ORF">G4L40_06580</name>
</gene>
<evidence type="ECO:0000313" key="3">
    <source>
        <dbReference type="Proteomes" id="UP000761423"/>
    </source>
</evidence>
<name>A0ABX0IDW3_9FLAO</name>
<feature type="transmembrane region" description="Helical" evidence="1">
    <location>
        <begin position="75"/>
        <end position="94"/>
    </location>
</feature>
<feature type="transmembrane region" description="Helical" evidence="1">
    <location>
        <begin position="251"/>
        <end position="273"/>
    </location>
</feature>
<comment type="caution">
    <text evidence="2">The sequence shown here is derived from an EMBL/GenBank/DDBJ whole genome shotgun (WGS) entry which is preliminary data.</text>
</comment>
<keyword evidence="1" id="KW-1133">Transmembrane helix</keyword>
<feature type="transmembrane region" description="Helical" evidence="1">
    <location>
        <begin position="12"/>
        <end position="35"/>
    </location>
</feature>
<keyword evidence="1" id="KW-0472">Membrane</keyword>
<reference evidence="2 3" key="1">
    <citation type="submission" date="2020-02" db="EMBL/GenBank/DDBJ databases">
        <authorList>
            <person name="Chen W.-M."/>
        </authorList>
    </citation>
    <scope>NUCLEOTIDE SEQUENCE [LARGE SCALE GENOMIC DNA]</scope>
    <source>
        <strain evidence="2 3">TWA-26</strain>
    </source>
</reference>
<proteinExistence type="predicted"/>
<organism evidence="2 3">
    <name type="scientific">Flavobacterium celericrescens</name>
    <dbReference type="NCBI Taxonomy" id="2709780"/>
    <lineage>
        <taxon>Bacteria</taxon>
        <taxon>Pseudomonadati</taxon>
        <taxon>Bacteroidota</taxon>
        <taxon>Flavobacteriia</taxon>
        <taxon>Flavobacteriales</taxon>
        <taxon>Flavobacteriaceae</taxon>
        <taxon>Flavobacterium</taxon>
    </lineage>
</organism>
<feature type="transmembrane region" description="Helical" evidence="1">
    <location>
        <begin position="223"/>
        <end position="239"/>
    </location>
</feature>
<feature type="transmembrane region" description="Helical" evidence="1">
    <location>
        <begin position="100"/>
        <end position="117"/>
    </location>
</feature>
<dbReference type="EMBL" id="JAAJBV010000004">
    <property type="protein sequence ID" value="NHM04370.1"/>
    <property type="molecule type" value="Genomic_DNA"/>
</dbReference>